<dbReference type="InterPro" id="IPR005467">
    <property type="entry name" value="His_kinase_dom"/>
</dbReference>
<dbReference type="VEuPathDB" id="CryptoDB:Cvel_12256"/>
<dbReference type="PROSITE" id="PS50109">
    <property type="entry name" value="HIS_KIN"/>
    <property type="match status" value="1"/>
</dbReference>
<evidence type="ECO:0000256" key="7">
    <source>
        <dbReference type="SAM" id="MobiDB-lite"/>
    </source>
</evidence>
<dbReference type="Gene3D" id="3.40.50.2300">
    <property type="match status" value="1"/>
</dbReference>
<dbReference type="EC" id="2.7.13.3" evidence="2"/>
<evidence type="ECO:0000256" key="4">
    <source>
        <dbReference type="ARBA" id="ARBA00022679"/>
    </source>
</evidence>
<dbReference type="EMBL" id="CDMZ01005725">
    <property type="protein sequence ID" value="CEM53791.1"/>
    <property type="molecule type" value="Genomic_DNA"/>
</dbReference>
<dbReference type="Gene3D" id="3.30.565.10">
    <property type="entry name" value="Histidine kinase-like ATPase, C-terminal domain"/>
    <property type="match status" value="1"/>
</dbReference>
<feature type="compositionally biased region" description="Polar residues" evidence="7">
    <location>
        <begin position="795"/>
        <end position="805"/>
    </location>
</feature>
<organism evidence="11">
    <name type="scientific">Chromera velia CCMP2878</name>
    <dbReference type="NCBI Taxonomy" id="1169474"/>
    <lineage>
        <taxon>Eukaryota</taxon>
        <taxon>Sar</taxon>
        <taxon>Alveolata</taxon>
        <taxon>Colpodellida</taxon>
        <taxon>Chromeraceae</taxon>
        <taxon>Chromera</taxon>
    </lineage>
</organism>
<dbReference type="PhylomeDB" id="A0A0G4I9F8"/>
<dbReference type="Pfam" id="PF00072">
    <property type="entry name" value="Response_reg"/>
    <property type="match status" value="1"/>
</dbReference>
<dbReference type="SMART" id="SM00448">
    <property type="entry name" value="REC"/>
    <property type="match status" value="1"/>
</dbReference>
<evidence type="ECO:0000256" key="8">
    <source>
        <dbReference type="SAM" id="Phobius"/>
    </source>
</evidence>
<accession>A0A0G4I9F8</accession>
<protein>
    <recommendedName>
        <fullName evidence="2">histidine kinase</fullName>
        <ecNumber evidence="2">2.7.13.3</ecNumber>
    </recommendedName>
</protein>
<dbReference type="InterPro" id="IPR036097">
    <property type="entry name" value="HisK_dim/P_sf"/>
</dbReference>
<feature type="region of interest" description="Disordered" evidence="7">
    <location>
        <begin position="576"/>
        <end position="686"/>
    </location>
</feature>
<keyword evidence="4" id="KW-0808">Transferase</keyword>
<dbReference type="AlphaFoldDB" id="A0A0G4I9F8"/>
<keyword evidence="8" id="KW-0472">Membrane</keyword>
<dbReference type="SUPFAM" id="SSF55874">
    <property type="entry name" value="ATPase domain of HSP90 chaperone/DNA topoisomerase II/histidine kinase"/>
    <property type="match status" value="2"/>
</dbReference>
<dbReference type="SUPFAM" id="SSF52172">
    <property type="entry name" value="CheY-like"/>
    <property type="match status" value="1"/>
</dbReference>
<dbReference type="InterPro" id="IPR003661">
    <property type="entry name" value="HisK_dim/P_dom"/>
</dbReference>
<dbReference type="GO" id="GO:0005886">
    <property type="term" value="C:plasma membrane"/>
    <property type="evidence" value="ECO:0007669"/>
    <property type="project" value="TreeGrafter"/>
</dbReference>
<feature type="domain" description="Histidine kinase" evidence="9">
    <location>
        <begin position="212"/>
        <end position="571"/>
    </location>
</feature>
<feature type="region of interest" description="Disordered" evidence="7">
    <location>
        <begin position="765"/>
        <end position="812"/>
    </location>
</feature>
<feature type="modified residue" description="4-aspartylphosphate" evidence="6">
    <location>
        <position position="743"/>
    </location>
</feature>
<dbReference type="InterPro" id="IPR004358">
    <property type="entry name" value="Sig_transdc_His_kin-like_C"/>
</dbReference>
<dbReference type="PRINTS" id="PR00344">
    <property type="entry name" value="BCTRLSENSOR"/>
</dbReference>
<dbReference type="GO" id="GO:0009927">
    <property type="term" value="F:histidine phosphotransfer kinase activity"/>
    <property type="evidence" value="ECO:0007669"/>
    <property type="project" value="TreeGrafter"/>
</dbReference>
<dbReference type="GO" id="GO:0000155">
    <property type="term" value="F:phosphorelay sensor kinase activity"/>
    <property type="evidence" value="ECO:0007669"/>
    <property type="project" value="InterPro"/>
</dbReference>
<dbReference type="PANTHER" id="PTHR43047">
    <property type="entry name" value="TWO-COMPONENT HISTIDINE PROTEIN KINASE"/>
    <property type="match status" value="1"/>
</dbReference>
<reference evidence="11" key="1">
    <citation type="submission" date="2014-11" db="EMBL/GenBank/DDBJ databases">
        <authorList>
            <person name="Otto D Thomas"/>
            <person name="Naeem Raeece"/>
        </authorList>
    </citation>
    <scope>NUCLEOTIDE SEQUENCE</scope>
</reference>
<feature type="compositionally biased region" description="Low complexity" evidence="7">
    <location>
        <begin position="661"/>
        <end position="686"/>
    </location>
</feature>
<dbReference type="CDD" id="cd00082">
    <property type="entry name" value="HisKA"/>
    <property type="match status" value="1"/>
</dbReference>
<dbReference type="SMART" id="SM00387">
    <property type="entry name" value="HATPase_c"/>
    <property type="match status" value="1"/>
</dbReference>
<evidence type="ECO:0000313" key="11">
    <source>
        <dbReference type="EMBL" id="CEM53791.1"/>
    </source>
</evidence>
<evidence type="ECO:0000256" key="5">
    <source>
        <dbReference type="ARBA" id="ARBA00022777"/>
    </source>
</evidence>
<evidence type="ECO:0000256" key="2">
    <source>
        <dbReference type="ARBA" id="ARBA00012438"/>
    </source>
</evidence>
<evidence type="ECO:0000256" key="6">
    <source>
        <dbReference type="PROSITE-ProRule" id="PRU00169"/>
    </source>
</evidence>
<feature type="transmembrane region" description="Helical" evidence="8">
    <location>
        <begin position="31"/>
        <end position="53"/>
    </location>
</feature>
<dbReference type="SUPFAM" id="SSF47384">
    <property type="entry name" value="Homodimeric domain of signal transducing histidine kinase"/>
    <property type="match status" value="1"/>
</dbReference>
<feature type="transmembrane region" description="Helical" evidence="8">
    <location>
        <begin position="88"/>
        <end position="108"/>
    </location>
</feature>
<dbReference type="PANTHER" id="PTHR43047:SF66">
    <property type="entry name" value="HISKA"/>
    <property type="match status" value="1"/>
</dbReference>
<keyword evidence="3 6" id="KW-0597">Phosphoprotein</keyword>
<evidence type="ECO:0000256" key="3">
    <source>
        <dbReference type="ARBA" id="ARBA00022553"/>
    </source>
</evidence>
<name>A0A0G4I9F8_9ALVE</name>
<feature type="transmembrane region" description="Helical" evidence="8">
    <location>
        <begin position="59"/>
        <end position="76"/>
    </location>
</feature>
<keyword evidence="8" id="KW-0812">Transmembrane</keyword>
<feature type="compositionally biased region" description="Basic and acidic residues" evidence="7">
    <location>
        <begin position="582"/>
        <end position="596"/>
    </location>
</feature>
<evidence type="ECO:0000259" key="10">
    <source>
        <dbReference type="PROSITE" id="PS50110"/>
    </source>
</evidence>
<dbReference type="InterPro" id="IPR011006">
    <property type="entry name" value="CheY-like_superfamily"/>
</dbReference>
<evidence type="ECO:0000259" key="9">
    <source>
        <dbReference type="PROSITE" id="PS50109"/>
    </source>
</evidence>
<gene>
    <name evidence="11" type="ORF">Cvel_12256</name>
</gene>
<dbReference type="Pfam" id="PF02518">
    <property type="entry name" value="HATPase_c"/>
    <property type="match status" value="1"/>
</dbReference>
<dbReference type="CDD" id="cd17546">
    <property type="entry name" value="REC_hyHK_CKI1_RcsC-like"/>
    <property type="match status" value="1"/>
</dbReference>
<feature type="domain" description="Response regulatory" evidence="10">
    <location>
        <begin position="692"/>
        <end position="854"/>
    </location>
</feature>
<keyword evidence="5" id="KW-0418">Kinase</keyword>
<comment type="catalytic activity">
    <reaction evidence="1">
        <text>ATP + protein L-histidine = ADP + protein N-phospho-L-histidine.</text>
        <dbReference type="EC" id="2.7.13.3"/>
    </reaction>
</comment>
<dbReference type="PROSITE" id="PS50110">
    <property type="entry name" value="RESPONSE_REGULATORY"/>
    <property type="match status" value="1"/>
</dbReference>
<dbReference type="InterPro" id="IPR001789">
    <property type="entry name" value="Sig_transdc_resp-reg_receiver"/>
</dbReference>
<dbReference type="InterPro" id="IPR003594">
    <property type="entry name" value="HATPase_dom"/>
</dbReference>
<dbReference type="InterPro" id="IPR036890">
    <property type="entry name" value="HATPase_C_sf"/>
</dbReference>
<dbReference type="SMART" id="SM00388">
    <property type="entry name" value="HisKA"/>
    <property type="match status" value="1"/>
</dbReference>
<keyword evidence="8" id="KW-1133">Transmembrane helix</keyword>
<feature type="compositionally biased region" description="Basic and acidic residues" evidence="7">
    <location>
        <begin position="613"/>
        <end position="630"/>
    </location>
</feature>
<feature type="compositionally biased region" description="Polar residues" evidence="7">
    <location>
        <begin position="597"/>
        <end position="607"/>
    </location>
</feature>
<evidence type="ECO:0000256" key="1">
    <source>
        <dbReference type="ARBA" id="ARBA00000085"/>
    </source>
</evidence>
<dbReference type="Gene3D" id="1.10.287.130">
    <property type="match status" value="1"/>
</dbReference>
<sequence length="855" mass="92775">MNHGARARPENSNPLSAEEQLRQRVMTQQIAVLRPVAMTGVVGVSALLCLLYVSGVFDLRGLTMRMGYAGLMFFAVCPLGRDAERRELCSFVTSLLMSSWIYFCVHITRHQVDRDIDIMRCMIISVLNKNIIGVIHHTDLNFWVLNIVDGALWVLVCPPIPSAPKLAVAWAIVIRLLAASQRKMTRQTLFKVFEETQKRERAEGAKARFVSYIMHEMRNPLSGAGFLLVEFRAILTDLLKKAAEEGGGGPVQSALSSAVVSEGAELLRFTDMIQKQFDKMRSVCEDVLQLEKLDKGGFQLDFKRVDLAAWFDRIGRQESVATAGAGTEVRFKWKWTLDPRLQGQLGGGAKSAVGFADFLRLEQVIANFLSNARKFTKKGHIHLTACLRAPTREEMERVMKTLCQVEAPGEGTGRRNRTNSAADVMATLFGKSGEESEGGKSLGLRRQWAKAVRDLKKGGSGSESSLVVRAGTSEVPPESQCISSTPPSLSFAVLRVAVSDSGPGLSQEDMSKLFRPYSQVRAGELQNGGGTGLGLCICKSFVEAHGGGEIGVESEGRGKGSSFFFQLITPLVAVPPSQSSADLRESGREARGERKSTASTQLQSEGKSNLPRVEQKEEVDDCGKEEKENLTEEQTSVAAEDEGEAKPNLLSLPTPSRTCHPPNTSTAASSSSPSSTASPSSTNPPTHQYNADVLVVDDDQFCLIAAEVAIRRLGYSVEKATDGQEAVQMILNQGRSYRLILMDNNMGVMGGAEATRKILGFYEESRSGQGGKSSVAVSLPQRDRQRSKTAPVGGQLSSSASQTDTDTPRPPLILGCTGDVNESVRTEFEQAGATTVIHKPVDTKVLVSLLQKLAV</sequence>
<proteinExistence type="predicted"/>